<gene>
    <name evidence="2" type="ORF">BAL341_3132</name>
</gene>
<feature type="chain" id="PRO_5019798029" description="ABC transporter substrate-binding protein" evidence="1">
    <location>
        <begin position="18"/>
        <end position="48"/>
    </location>
</feature>
<protein>
    <recommendedName>
        <fullName evidence="3">ABC transporter substrate-binding protein</fullName>
    </recommendedName>
</protein>
<evidence type="ECO:0000256" key="1">
    <source>
        <dbReference type="SAM" id="SignalP"/>
    </source>
</evidence>
<reference evidence="2" key="1">
    <citation type="submission" date="2019-04" db="EMBL/GenBank/DDBJ databases">
        <authorList>
            <person name="Brambilla D."/>
        </authorList>
    </citation>
    <scope>NUCLEOTIDE SEQUENCE</scope>
    <source>
        <strain evidence="2">BAL1</strain>
    </source>
</reference>
<keyword evidence="1" id="KW-0732">Signal</keyword>
<feature type="signal peptide" evidence="1">
    <location>
        <begin position="1"/>
        <end position="17"/>
    </location>
</feature>
<dbReference type="AlphaFoldDB" id="A0A486XUE8"/>
<evidence type="ECO:0008006" key="3">
    <source>
        <dbReference type="Google" id="ProtNLM"/>
    </source>
</evidence>
<accession>A0A486XUE8</accession>
<organism evidence="2">
    <name type="scientific">Rheinheimera sp. BAL341</name>
    <dbReference type="NCBI Taxonomy" id="1708203"/>
    <lineage>
        <taxon>Bacteria</taxon>
        <taxon>Pseudomonadati</taxon>
        <taxon>Pseudomonadota</taxon>
        <taxon>Gammaproteobacteria</taxon>
        <taxon>Chromatiales</taxon>
        <taxon>Chromatiaceae</taxon>
        <taxon>Rheinheimera</taxon>
    </lineage>
</organism>
<dbReference type="EMBL" id="CAAJGR010000021">
    <property type="protein sequence ID" value="VHO06072.1"/>
    <property type="molecule type" value="Genomic_DNA"/>
</dbReference>
<sequence>MKIGALLLNLLVFSVMAEQQELAGVKVLVNSVAQAFGLMLQGRVDIVL</sequence>
<proteinExistence type="predicted"/>
<name>A0A486XUE8_9GAMM</name>
<evidence type="ECO:0000313" key="2">
    <source>
        <dbReference type="EMBL" id="VHO06072.1"/>
    </source>
</evidence>